<dbReference type="AlphaFoldDB" id="A0A6P0H790"/>
<dbReference type="InterPro" id="IPR036628">
    <property type="entry name" value="Clp_N_dom_sf"/>
</dbReference>
<reference evidence="3 4" key="1">
    <citation type="submission" date="2020-02" db="EMBL/GenBank/DDBJ databases">
        <title>The WGS of Modestobacter muralis DSM 100205.</title>
        <authorList>
            <person name="Jiang Z."/>
        </authorList>
    </citation>
    <scope>NUCLEOTIDE SEQUENCE [LARGE SCALE GENOMIC DNA]</scope>
    <source>
        <strain evidence="3 4">DSM 100205</strain>
    </source>
</reference>
<comment type="caution">
    <text evidence="3">The sequence shown here is derived from an EMBL/GenBank/DDBJ whole genome shotgun (WGS) entry which is preliminary data.</text>
</comment>
<dbReference type="SUPFAM" id="SSF81923">
    <property type="entry name" value="Double Clp-N motif"/>
    <property type="match status" value="1"/>
</dbReference>
<evidence type="ECO:0000259" key="2">
    <source>
        <dbReference type="PROSITE" id="PS51903"/>
    </source>
</evidence>
<sequence>MFERFTDEARLAVVRAQEEARDLHAERIEPVHLLLALTRDDGRGGTALRTAGADHRTLQTALASGDLDADALAAVGVDLAQVRATAEAVFGPGALDRGRRADSGHIPFADGSKRALEESLRAAVRQKERRLDSGHVLLGVLAVADPTVVRLLAAVPGDSGAMRDGLGDAAARLSALLRRPAV</sequence>
<accession>A0A6P0H790</accession>
<dbReference type="InterPro" id="IPR004176">
    <property type="entry name" value="Clp_R_N"/>
</dbReference>
<protein>
    <recommendedName>
        <fullName evidence="2">Clp R domain-containing protein</fullName>
    </recommendedName>
</protein>
<dbReference type="Pfam" id="PF02861">
    <property type="entry name" value="Clp_N"/>
    <property type="match status" value="1"/>
</dbReference>
<evidence type="ECO:0000256" key="1">
    <source>
        <dbReference type="PROSITE-ProRule" id="PRU01251"/>
    </source>
</evidence>
<name>A0A6P0H790_9ACTN</name>
<proteinExistence type="predicted"/>
<dbReference type="Gene3D" id="1.10.1780.10">
    <property type="entry name" value="Clp, N-terminal domain"/>
    <property type="match status" value="2"/>
</dbReference>
<evidence type="ECO:0000313" key="4">
    <source>
        <dbReference type="Proteomes" id="UP000471152"/>
    </source>
</evidence>
<organism evidence="3 4">
    <name type="scientific">Modestobacter muralis</name>
    <dbReference type="NCBI Taxonomy" id="1608614"/>
    <lineage>
        <taxon>Bacteria</taxon>
        <taxon>Bacillati</taxon>
        <taxon>Actinomycetota</taxon>
        <taxon>Actinomycetes</taxon>
        <taxon>Geodermatophilales</taxon>
        <taxon>Geodermatophilaceae</taxon>
        <taxon>Modestobacter</taxon>
    </lineage>
</organism>
<evidence type="ECO:0000313" key="3">
    <source>
        <dbReference type="EMBL" id="NEN51059.1"/>
    </source>
</evidence>
<dbReference type="Proteomes" id="UP000471152">
    <property type="component" value="Unassembled WGS sequence"/>
</dbReference>
<dbReference type="RefSeq" id="WP_163610754.1">
    <property type="nucleotide sequence ID" value="NZ_JAAGWB010000018.1"/>
</dbReference>
<feature type="domain" description="Clp R" evidence="2">
    <location>
        <begin position="2"/>
        <end position="174"/>
    </location>
</feature>
<keyword evidence="1" id="KW-0677">Repeat</keyword>
<dbReference type="PROSITE" id="PS51903">
    <property type="entry name" value="CLP_R"/>
    <property type="match status" value="1"/>
</dbReference>
<dbReference type="EMBL" id="JAAGWB010000018">
    <property type="protein sequence ID" value="NEN51059.1"/>
    <property type="molecule type" value="Genomic_DNA"/>
</dbReference>
<gene>
    <name evidence="3" type="ORF">G3R41_08910</name>
</gene>